<keyword evidence="2" id="KW-1185">Reference proteome</keyword>
<dbReference type="Proteomes" id="UP001196413">
    <property type="component" value="Unassembled WGS sequence"/>
</dbReference>
<gene>
    <name evidence="1" type="ORF">KIN20_032047</name>
</gene>
<protein>
    <submittedName>
        <fullName evidence="1">Uncharacterized protein</fullName>
    </submittedName>
</protein>
<dbReference type="AlphaFoldDB" id="A0AAD5WHR6"/>
<evidence type="ECO:0000313" key="1">
    <source>
        <dbReference type="EMBL" id="KAJ1370340.1"/>
    </source>
</evidence>
<accession>A0AAD5WHR6</accession>
<evidence type="ECO:0000313" key="2">
    <source>
        <dbReference type="Proteomes" id="UP001196413"/>
    </source>
</evidence>
<comment type="caution">
    <text evidence="1">The sequence shown here is derived from an EMBL/GenBank/DDBJ whole genome shotgun (WGS) entry which is preliminary data.</text>
</comment>
<sequence length="123" mass="14315">MHVVMGIFEACFQSKAWHLVFSTLEDLNGAVQMRNEQWQLSWDMPAPFKFVGEFDQIIKKLRCAVSPPWFNFSARLEEEIDDQTLEISIYLSLFMIGRLMNKKYDGFIVKFDISSGAPSDCYE</sequence>
<name>A0AAD5WHR6_PARTN</name>
<reference evidence="1" key="1">
    <citation type="submission" date="2021-06" db="EMBL/GenBank/DDBJ databases">
        <title>Parelaphostrongylus tenuis whole genome reference sequence.</title>
        <authorList>
            <person name="Garwood T.J."/>
            <person name="Larsen P.A."/>
            <person name="Fountain-Jones N.M."/>
            <person name="Garbe J.R."/>
            <person name="Macchietto M.G."/>
            <person name="Kania S.A."/>
            <person name="Gerhold R.W."/>
            <person name="Richards J.E."/>
            <person name="Wolf T.M."/>
        </authorList>
    </citation>
    <scope>NUCLEOTIDE SEQUENCE</scope>
    <source>
        <strain evidence="1">MNPRO001-30</strain>
        <tissue evidence="1">Meninges</tissue>
    </source>
</reference>
<organism evidence="1 2">
    <name type="scientific">Parelaphostrongylus tenuis</name>
    <name type="common">Meningeal worm</name>
    <dbReference type="NCBI Taxonomy" id="148309"/>
    <lineage>
        <taxon>Eukaryota</taxon>
        <taxon>Metazoa</taxon>
        <taxon>Ecdysozoa</taxon>
        <taxon>Nematoda</taxon>
        <taxon>Chromadorea</taxon>
        <taxon>Rhabditida</taxon>
        <taxon>Rhabditina</taxon>
        <taxon>Rhabditomorpha</taxon>
        <taxon>Strongyloidea</taxon>
        <taxon>Metastrongylidae</taxon>
        <taxon>Parelaphostrongylus</taxon>
    </lineage>
</organism>
<proteinExistence type="predicted"/>
<dbReference type="EMBL" id="JAHQIW010006769">
    <property type="protein sequence ID" value="KAJ1370340.1"/>
    <property type="molecule type" value="Genomic_DNA"/>
</dbReference>